<evidence type="ECO:0000313" key="12">
    <source>
        <dbReference type="EMBL" id="QDU37482.1"/>
    </source>
</evidence>
<dbReference type="Gene3D" id="3.40.50.300">
    <property type="entry name" value="P-loop containing nucleotide triphosphate hydrolases"/>
    <property type="match status" value="1"/>
</dbReference>
<evidence type="ECO:0000313" key="13">
    <source>
        <dbReference type="Proteomes" id="UP000320496"/>
    </source>
</evidence>
<keyword evidence="2" id="KW-0813">Transport</keyword>
<keyword evidence="3" id="KW-1003">Cell membrane</keyword>
<dbReference type="PANTHER" id="PTHR24221">
    <property type="entry name" value="ATP-BINDING CASSETTE SUB-FAMILY B"/>
    <property type="match status" value="1"/>
</dbReference>
<name>A0A517Z4R0_9PLAN</name>
<proteinExistence type="predicted"/>
<evidence type="ECO:0000256" key="8">
    <source>
        <dbReference type="ARBA" id="ARBA00023136"/>
    </source>
</evidence>
<dbReference type="SUPFAM" id="SSF90123">
    <property type="entry name" value="ABC transporter transmembrane region"/>
    <property type="match status" value="1"/>
</dbReference>
<feature type="transmembrane region" description="Helical" evidence="9">
    <location>
        <begin position="35"/>
        <end position="56"/>
    </location>
</feature>
<dbReference type="GO" id="GO:0034040">
    <property type="term" value="F:ATPase-coupled lipid transmembrane transporter activity"/>
    <property type="evidence" value="ECO:0007669"/>
    <property type="project" value="TreeGrafter"/>
</dbReference>
<evidence type="ECO:0000256" key="3">
    <source>
        <dbReference type="ARBA" id="ARBA00022475"/>
    </source>
</evidence>
<sequence length="570" mass="63659">MLAMAVGTIFLLLVPYVLKVTLDAIAEQRAGLRDVLIPAALAIVGCHAVHGLFTYLRGRWAAQASEGIVRRLRHELFAHLERIPCSYHDTADTGDLVQRCSSDVETLRVFLSAQVVEIARVTLFLVVAIPIMLWQNLWMSAVSLALFPVLVTFALVFFRKVRGLFEQVDEAEARMTTTLQENLTGIRVVRAFAQQDHEIEKFAGRNDDFRDLEYRLFIALANYWTFSDLFVFAQIGMVLIGGAYFVQQGTITLGTWMLFFWLLRTIIWPVRHFGRVLADAGKATVAIGRIREILAVAPESEEPRPEEPIAGDIEIRNLTFSYGRSQPALDDLTLTIREGETVALLGPPGAGKSTLVNLLVRLYDYGETSSIRIGGRELRTINRSAVREAFGMVLQDPFLYSRTVRENVILGHGSAADHEVEESARAADIHDNIVEFEQGYDTMVGERGVTLSGGQRQRLAIARALLKDPQFLVLDDSLSAVDTKTEARIFEALARRRGRHTTILIAHRLSSTRLADRIFVIDHGRLVQEGTHDELIASEGPYARLWAIQGRLDEEIQHDLTRSTGSGSPS</sequence>
<dbReference type="Gene3D" id="1.20.1560.10">
    <property type="entry name" value="ABC transporter type 1, transmembrane domain"/>
    <property type="match status" value="1"/>
</dbReference>
<dbReference type="InterPro" id="IPR003439">
    <property type="entry name" value="ABC_transporter-like_ATP-bd"/>
</dbReference>
<keyword evidence="6 12" id="KW-0067">ATP-binding</keyword>
<dbReference type="GO" id="GO:0140359">
    <property type="term" value="F:ABC-type transporter activity"/>
    <property type="evidence" value="ECO:0007669"/>
    <property type="project" value="InterPro"/>
</dbReference>
<feature type="transmembrane region" description="Helical" evidence="9">
    <location>
        <begin position="137"/>
        <end position="158"/>
    </location>
</feature>
<dbReference type="AlphaFoldDB" id="A0A517Z4R0"/>
<dbReference type="PROSITE" id="PS00211">
    <property type="entry name" value="ABC_TRANSPORTER_1"/>
    <property type="match status" value="1"/>
</dbReference>
<evidence type="ECO:0000256" key="1">
    <source>
        <dbReference type="ARBA" id="ARBA00004651"/>
    </source>
</evidence>
<keyword evidence="8 9" id="KW-0472">Membrane</keyword>
<dbReference type="InterPro" id="IPR027417">
    <property type="entry name" value="P-loop_NTPase"/>
</dbReference>
<keyword evidence="5" id="KW-0547">Nucleotide-binding</keyword>
<dbReference type="FunFam" id="3.40.50.300:FF:000221">
    <property type="entry name" value="Multidrug ABC transporter ATP-binding protein"/>
    <property type="match status" value="1"/>
</dbReference>
<evidence type="ECO:0000256" key="9">
    <source>
        <dbReference type="SAM" id="Phobius"/>
    </source>
</evidence>
<keyword evidence="13" id="KW-1185">Reference proteome</keyword>
<dbReference type="KEGG" id="mri:Mal4_17960"/>
<dbReference type="PANTHER" id="PTHR24221:SF654">
    <property type="entry name" value="ATP-BINDING CASSETTE SUB-FAMILY B MEMBER 6"/>
    <property type="match status" value="1"/>
</dbReference>
<dbReference type="Pfam" id="PF00005">
    <property type="entry name" value="ABC_tran"/>
    <property type="match status" value="1"/>
</dbReference>
<accession>A0A517Z4R0</accession>
<dbReference type="InterPro" id="IPR039421">
    <property type="entry name" value="Type_1_exporter"/>
</dbReference>
<dbReference type="PROSITE" id="PS50893">
    <property type="entry name" value="ABC_TRANSPORTER_2"/>
    <property type="match status" value="1"/>
</dbReference>
<dbReference type="RefSeq" id="WP_390621305.1">
    <property type="nucleotide sequence ID" value="NZ_CP036275.1"/>
</dbReference>
<dbReference type="Proteomes" id="UP000320496">
    <property type="component" value="Chromosome"/>
</dbReference>
<dbReference type="GO" id="GO:0005524">
    <property type="term" value="F:ATP binding"/>
    <property type="evidence" value="ECO:0007669"/>
    <property type="project" value="UniProtKB-KW"/>
</dbReference>
<dbReference type="GO" id="GO:0016887">
    <property type="term" value="F:ATP hydrolysis activity"/>
    <property type="evidence" value="ECO:0007669"/>
    <property type="project" value="InterPro"/>
</dbReference>
<dbReference type="GO" id="GO:0005886">
    <property type="term" value="C:plasma membrane"/>
    <property type="evidence" value="ECO:0007669"/>
    <property type="project" value="UniProtKB-SubCell"/>
</dbReference>
<evidence type="ECO:0000256" key="4">
    <source>
        <dbReference type="ARBA" id="ARBA00022692"/>
    </source>
</evidence>
<dbReference type="EMBL" id="CP036275">
    <property type="protein sequence ID" value="QDU37482.1"/>
    <property type="molecule type" value="Genomic_DNA"/>
</dbReference>
<dbReference type="EC" id="3.6.3.-" evidence="12"/>
<dbReference type="InterPro" id="IPR011527">
    <property type="entry name" value="ABC1_TM_dom"/>
</dbReference>
<evidence type="ECO:0000259" key="10">
    <source>
        <dbReference type="PROSITE" id="PS50893"/>
    </source>
</evidence>
<organism evidence="12 13">
    <name type="scientific">Maioricimonas rarisocia</name>
    <dbReference type="NCBI Taxonomy" id="2528026"/>
    <lineage>
        <taxon>Bacteria</taxon>
        <taxon>Pseudomonadati</taxon>
        <taxon>Planctomycetota</taxon>
        <taxon>Planctomycetia</taxon>
        <taxon>Planctomycetales</taxon>
        <taxon>Planctomycetaceae</taxon>
        <taxon>Maioricimonas</taxon>
    </lineage>
</organism>
<keyword evidence="7 9" id="KW-1133">Transmembrane helix</keyword>
<evidence type="ECO:0000256" key="2">
    <source>
        <dbReference type="ARBA" id="ARBA00022448"/>
    </source>
</evidence>
<keyword evidence="12" id="KW-0378">Hydrolase</keyword>
<reference evidence="12 13" key="1">
    <citation type="submission" date="2019-02" db="EMBL/GenBank/DDBJ databases">
        <title>Deep-cultivation of Planctomycetes and their phenomic and genomic characterization uncovers novel biology.</title>
        <authorList>
            <person name="Wiegand S."/>
            <person name="Jogler M."/>
            <person name="Boedeker C."/>
            <person name="Pinto D."/>
            <person name="Vollmers J."/>
            <person name="Rivas-Marin E."/>
            <person name="Kohn T."/>
            <person name="Peeters S.H."/>
            <person name="Heuer A."/>
            <person name="Rast P."/>
            <person name="Oberbeckmann S."/>
            <person name="Bunk B."/>
            <person name="Jeske O."/>
            <person name="Meyerdierks A."/>
            <person name="Storesund J.E."/>
            <person name="Kallscheuer N."/>
            <person name="Luecker S."/>
            <person name="Lage O.M."/>
            <person name="Pohl T."/>
            <person name="Merkel B.J."/>
            <person name="Hornburger P."/>
            <person name="Mueller R.-W."/>
            <person name="Bruemmer F."/>
            <person name="Labrenz M."/>
            <person name="Spormann A.M."/>
            <person name="Op den Camp H."/>
            <person name="Overmann J."/>
            <person name="Amann R."/>
            <person name="Jetten M.S.M."/>
            <person name="Mascher T."/>
            <person name="Medema M.H."/>
            <person name="Devos D.P."/>
            <person name="Kaster A.-K."/>
            <person name="Ovreas L."/>
            <person name="Rohde M."/>
            <person name="Galperin M.Y."/>
            <person name="Jogler C."/>
        </authorList>
    </citation>
    <scope>NUCLEOTIDE SEQUENCE [LARGE SCALE GENOMIC DNA]</scope>
    <source>
        <strain evidence="12 13">Mal4</strain>
    </source>
</reference>
<feature type="transmembrane region" description="Helical" evidence="9">
    <location>
        <begin position="109"/>
        <end position="131"/>
    </location>
</feature>
<protein>
    <submittedName>
        <fullName evidence="12">Multidrug export ATP-binding/permease protein</fullName>
        <ecNumber evidence="12">3.6.3.-</ecNumber>
    </submittedName>
</protein>
<evidence type="ECO:0000256" key="5">
    <source>
        <dbReference type="ARBA" id="ARBA00022741"/>
    </source>
</evidence>
<evidence type="ECO:0000256" key="7">
    <source>
        <dbReference type="ARBA" id="ARBA00022989"/>
    </source>
</evidence>
<dbReference type="SUPFAM" id="SSF52540">
    <property type="entry name" value="P-loop containing nucleoside triphosphate hydrolases"/>
    <property type="match status" value="1"/>
</dbReference>
<dbReference type="InterPro" id="IPR036640">
    <property type="entry name" value="ABC1_TM_sf"/>
</dbReference>
<dbReference type="PROSITE" id="PS50929">
    <property type="entry name" value="ABC_TM1F"/>
    <property type="match status" value="1"/>
</dbReference>
<evidence type="ECO:0000259" key="11">
    <source>
        <dbReference type="PROSITE" id="PS50929"/>
    </source>
</evidence>
<dbReference type="Pfam" id="PF00664">
    <property type="entry name" value="ABC_membrane"/>
    <property type="match status" value="1"/>
</dbReference>
<feature type="transmembrane region" description="Helical" evidence="9">
    <location>
        <begin position="223"/>
        <end position="245"/>
    </location>
</feature>
<feature type="domain" description="ABC transporter" evidence="10">
    <location>
        <begin position="313"/>
        <end position="548"/>
    </location>
</feature>
<keyword evidence="4 9" id="KW-0812">Transmembrane</keyword>
<comment type="subcellular location">
    <subcellularLocation>
        <location evidence="1">Cell membrane</location>
        <topology evidence="1">Multi-pass membrane protein</topology>
    </subcellularLocation>
</comment>
<dbReference type="CDD" id="cd18542">
    <property type="entry name" value="ABC_6TM_YknU_like"/>
    <property type="match status" value="1"/>
</dbReference>
<feature type="domain" description="ABC transmembrane type-1" evidence="11">
    <location>
        <begin position="1"/>
        <end position="282"/>
    </location>
</feature>
<dbReference type="SMART" id="SM00382">
    <property type="entry name" value="AAA"/>
    <property type="match status" value="1"/>
</dbReference>
<gene>
    <name evidence="12" type="ORF">Mal4_17960</name>
</gene>
<dbReference type="InterPro" id="IPR017871">
    <property type="entry name" value="ABC_transporter-like_CS"/>
</dbReference>
<evidence type="ECO:0000256" key="6">
    <source>
        <dbReference type="ARBA" id="ARBA00022840"/>
    </source>
</evidence>
<dbReference type="InterPro" id="IPR003593">
    <property type="entry name" value="AAA+_ATPase"/>
</dbReference>